<dbReference type="InterPro" id="IPR046947">
    <property type="entry name" value="LytR-like"/>
</dbReference>
<feature type="domain" description="HTH LytTR-type" evidence="3">
    <location>
        <begin position="191"/>
        <end position="283"/>
    </location>
</feature>
<proteinExistence type="predicted"/>
<dbReference type="Pfam" id="PF04397">
    <property type="entry name" value="LytTR"/>
    <property type="match status" value="1"/>
</dbReference>
<evidence type="ECO:0000259" key="3">
    <source>
        <dbReference type="PROSITE" id="PS50930"/>
    </source>
</evidence>
<evidence type="ECO:0000256" key="1">
    <source>
        <dbReference type="PROSITE-ProRule" id="PRU00169"/>
    </source>
</evidence>
<dbReference type="InterPro" id="IPR001789">
    <property type="entry name" value="Sig_transdc_resp-reg_receiver"/>
</dbReference>
<dbReference type="SMART" id="SM00850">
    <property type="entry name" value="LytTR"/>
    <property type="match status" value="1"/>
</dbReference>
<dbReference type="GO" id="GO:0003677">
    <property type="term" value="F:DNA binding"/>
    <property type="evidence" value="ECO:0007669"/>
    <property type="project" value="InterPro"/>
</dbReference>
<comment type="caution">
    <text evidence="4">The sequence shown here is derived from an EMBL/GenBank/DDBJ whole genome shotgun (WGS) entry which is preliminary data.</text>
</comment>
<dbReference type="AlphaFoldDB" id="A0A0D0LTI9"/>
<feature type="modified residue" description="4-aspartylphosphate" evidence="1">
    <location>
        <position position="56"/>
    </location>
</feature>
<dbReference type="Pfam" id="PF00072">
    <property type="entry name" value="Response_reg"/>
    <property type="match status" value="1"/>
</dbReference>
<sequence>MNPTALIAEDEPLLAQALKAELAAAWPALQIAAIAGDGRSAVREALRHLPQVLFFDIRMPGLDGLGAAAELADSWPTDEAPMPQLVFVTAYDEYAARAFEAEAIDYVLKPVQPERLRKTVARLQQALAAQQPSASPSPAVAGQTGEGLEQTLAQWRQVLAAAGAGGPSPSAAPAPLRMIAASDAGGTTVRMVPIDEVLYFEAADKYLRVLTATHEYLIRTPLKQLLTQLDADTFWQVHRAVVVRSAAIESVHRDEAGKLHLALRGRSEKIPVSRLYAHLFRAM</sequence>
<dbReference type="OrthoDB" id="236568at2"/>
<dbReference type="RefSeq" id="WP_042581732.1">
    <property type="nucleotide sequence ID" value="NZ_JXQQ01000076.1"/>
</dbReference>
<dbReference type="Proteomes" id="UP000032067">
    <property type="component" value="Unassembled WGS sequence"/>
</dbReference>
<accession>A0A0D0LTI9</accession>
<gene>
    <name evidence="4" type="ORF">RT97_25960</name>
</gene>
<dbReference type="Gene3D" id="2.40.50.1020">
    <property type="entry name" value="LytTr DNA-binding domain"/>
    <property type="match status" value="1"/>
</dbReference>
<dbReference type="PROSITE" id="PS50110">
    <property type="entry name" value="RESPONSE_REGULATORY"/>
    <property type="match status" value="1"/>
</dbReference>
<feature type="domain" description="Response regulatory" evidence="2">
    <location>
        <begin position="4"/>
        <end position="124"/>
    </location>
</feature>
<dbReference type="SMART" id="SM00448">
    <property type="entry name" value="REC"/>
    <property type="match status" value="1"/>
</dbReference>
<dbReference type="GO" id="GO:0000156">
    <property type="term" value="F:phosphorelay response regulator activity"/>
    <property type="evidence" value="ECO:0007669"/>
    <property type="project" value="InterPro"/>
</dbReference>
<protein>
    <submittedName>
        <fullName evidence="4">LytR family transcriptional regulator</fullName>
    </submittedName>
</protein>
<name>A0A0D0LTI9_VARPD</name>
<dbReference type="PANTHER" id="PTHR37299:SF1">
    <property type="entry name" value="STAGE 0 SPORULATION PROTEIN A HOMOLOG"/>
    <property type="match status" value="1"/>
</dbReference>
<evidence type="ECO:0000259" key="2">
    <source>
        <dbReference type="PROSITE" id="PS50110"/>
    </source>
</evidence>
<dbReference type="SUPFAM" id="SSF52172">
    <property type="entry name" value="CheY-like"/>
    <property type="match status" value="1"/>
</dbReference>
<dbReference type="InterPro" id="IPR011006">
    <property type="entry name" value="CheY-like_superfamily"/>
</dbReference>
<keyword evidence="1" id="KW-0597">Phosphoprotein</keyword>
<evidence type="ECO:0000313" key="4">
    <source>
        <dbReference type="EMBL" id="KIQ23291.1"/>
    </source>
</evidence>
<reference evidence="4 5" key="1">
    <citation type="submission" date="2014-12" db="EMBL/GenBank/DDBJ databases">
        <title>16Stimator: statistical estimation of ribosomal gene copy numbers from draft genome assemblies.</title>
        <authorList>
            <person name="Perisin M.A."/>
            <person name="Vetter M."/>
            <person name="Gilbert J.A."/>
            <person name="Bergelson J."/>
        </authorList>
    </citation>
    <scope>NUCLEOTIDE SEQUENCE [LARGE SCALE GENOMIC DNA]</scope>
    <source>
        <strain evidence="4 5">MEDvA23</strain>
    </source>
</reference>
<dbReference type="PROSITE" id="PS50930">
    <property type="entry name" value="HTH_LYTTR"/>
    <property type="match status" value="1"/>
</dbReference>
<evidence type="ECO:0000313" key="5">
    <source>
        <dbReference type="Proteomes" id="UP000032067"/>
    </source>
</evidence>
<organism evidence="4 5">
    <name type="scientific">Variovorax paradoxus</name>
    <dbReference type="NCBI Taxonomy" id="34073"/>
    <lineage>
        <taxon>Bacteria</taxon>
        <taxon>Pseudomonadati</taxon>
        <taxon>Pseudomonadota</taxon>
        <taxon>Betaproteobacteria</taxon>
        <taxon>Burkholderiales</taxon>
        <taxon>Comamonadaceae</taxon>
        <taxon>Variovorax</taxon>
    </lineage>
</organism>
<dbReference type="PANTHER" id="PTHR37299">
    <property type="entry name" value="TRANSCRIPTIONAL REGULATOR-RELATED"/>
    <property type="match status" value="1"/>
</dbReference>
<dbReference type="Gene3D" id="3.40.50.2300">
    <property type="match status" value="1"/>
</dbReference>
<dbReference type="InterPro" id="IPR007492">
    <property type="entry name" value="LytTR_DNA-bd_dom"/>
</dbReference>
<dbReference type="EMBL" id="JXQQ01000076">
    <property type="protein sequence ID" value="KIQ23291.1"/>
    <property type="molecule type" value="Genomic_DNA"/>
</dbReference>